<evidence type="ECO:0000313" key="2">
    <source>
        <dbReference type="EMBL" id="MCH7412055.1"/>
    </source>
</evidence>
<dbReference type="RefSeq" id="WP_241409445.1">
    <property type="nucleotide sequence ID" value="NZ_JAKZGO010000001.1"/>
</dbReference>
<proteinExistence type="predicted"/>
<dbReference type="SUPFAM" id="SSF47336">
    <property type="entry name" value="ACP-like"/>
    <property type="match status" value="1"/>
</dbReference>
<protein>
    <submittedName>
        <fullName evidence="2">Phosphopantetheine-binding protein</fullName>
    </submittedName>
</protein>
<keyword evidence="3" id="KW-1185">Reference proteome</keyword>
<dbReference type="InterPro" id="IPR036736">
    <property type="entry name" value="ACP-like_sf"/>
</dbReference>
<dbReference type="Gene3D" id="1.10.1200.10">
    <property type="entry name" value="ACP-like"/>
    <property type="match status" value="1"/>
</dbReference>
<dbReference type="EMBL" id="JAKZGO010000001">
    <property type="protein sequence ID" value="MCH7412055.1"/>
    <property type="molecule type" value="Genomic_DNA"/>
</dbReference>
<reference evidence="2" key="1">
    <citation type="submission" date="2022-03" db="EMBL/GenBank/DDBJ databases">
        <title>De novo assembled genomes of Belliella spp. (Cyclobacteriaceae) strains.</title>
        <authorList>
            <person name="Szabo A."/>
            <person name="Korponai K."/>
            <person name="Felfoldi T."/>
        </authorList>
    </citation>
    <scope>NUCLEOTIDE SEQUENCE</scope>
    <source>
        <strain evidence="2">DSM 111903</strain>
    </source>
</reference>
<organism evidence="2 3">
    <name type="scientific">Belliella alkalica</name>
    <dbReference type="NCBI Taxonomy" id="1730871"/>
    <lineage>
        <taxon>Bacteria</taxon>
        <taxon>Pseudomonadati</taxon>
        <taxon>Bacteroidota</taxon>
        <taxon>Cytophagia</taxon>
        <taxon>Cytophagales</taxon>
        <taxon>Cyclobacteriaceae</taxon>
        <taxon>Belliella</taxon>
    </lineage>
</organism>
<sequence>MELKFKEVIIEALEIEDREILMSDKFKEFEEWDSLAQLTLIAELDDQFGVTIQSEDFKKIQTLQELFDHIQKVQ</sequence>
<evidence type="ECO:0000313" key="3">
    <source>
        <dbReference type="Proteomes" id="UP001165430"/>
    </source>
</evidence>
<dbReference type="Pfam" id="PF00550">
    <property type="entry name" value="PP-binding"/>
    <property type="match status" value="1"/>
</dbReference>
<comment type="caution">
    <text evidence="2">The sequence shown here is derived from an EMBL/GenBank/DDBJ whole genome shotgun (WGS) entry which is preliminary data.</text>
</comment>
<accession>A0ABS9V6L0</accession>
<name>A0ABS9V6L0_9BACT</name>
<dbReference type="Proteomes" id="UP001165430">
    <property type="component" value="Unassembled WGS sequence"/>
</dbReference>
<gene>
    <name evidence="2" type="ORF">MM213_01055</name>
</gene>
<dbReference type="InterPro" id="IPR009081">
    <property type="entry name" value="PP-bd_ACP"/>
</dbReference>
<dbReference type="PROSITE" id="PS50075">
    <property type="entry name" value="CARRIER"/>
    <property type="match status" value="1"/>
</dbReference>
<evidence type="ECO:0000259" key="1">
    <source>
        <dbReference type="PROSITE" id="PS50075"/>
    </source>
</evidence>
<feature type="domain" description="Carrier" evidence="1">
    <location>
        <begin position="1"/>
        <end position="74"/>
    </location>
</feature>